<feature type="transmembrane region" description="Helical" evidence="5">
    <location>
        <begin position="207"/>
        <end position="225"/>
    </location>
</feature>
<proteinExistence type="predicted"/>
<dbReference type="OrthoDB" id="5393181at2759"/>
<dbReference type="AlphaFoldDB" id="A0A0C3QR78"/>
<dbReference type="PANTHER" id="PTHR28263:SF1">
    <property type="entry name" value="GOLGI TO ER TRAFFIC PROTEIN 2"/>
    <property type="match status" value="1"/>
</dbReference>
<sequence length="350" mass="35805">MSESAAKQRAAARREAILNARGNRLSKLTSSARGDAAASLYDEPTPSPIRSSPAAAELLGEEPTINMPRPSPSPSPASRRTSRLYQSSPGPPEDFSGGIPPEQEAMMRALLASMGGAAAAPGLPSLAPGMTPPGINVPAAGGPLPSDPFSAMLAQLANQPQLPSSSSTDGAAAAAMMNPLAAFGSSAGPTASVAVSPPKPKSLLQKLVPLLHAVSVLFLLAYFVFKWEPSAYEAGGGAADLPASMSGWSRWSSLANAKSDVGGIQAVPIFAAFTTLQIVLHSIRIYNEPPPQPPSGILGMVISNLPPPFPNAIQTGLKYLQMGGAVMDDLSVLVFAVGVIVWGAGLFAVP</sequence>
<evidence type="ECO:0000256" key="5">
    <source>
        <dbReference type="SAM" id="Phobius"/>
    </source>
</evidence>
<protein>
    <recommendedName>
        <fullName evidence="8">Golgi to ER traffic protein 2</fullName>
    </recommendedName>
</protein>
<feature type="transmembrane region" description="Helical" evidence="5">
    <location>
        <begin position="330"/>
        <end position="349"/>
    </location>
</feature>
<evidence type="ECO:0000313" key="6">
    <source>
        <dbReference type="EMBL" id="KIO31176.1"/>
    </source>
</evidence>
<reference evidence="6 7" key="1">
    <citation type="submission" date="2014-04" db="EMBL/GenBank/DDBJ databases">
        <authorList>
            <consortium name="DOE Joint Genome Institute"/>
            <person name="Kuo A."/>
            <person name="Girlanda M."/>
            <person name="Perotto S."/>
            <person name="Kohler A."/>
            <person name="Nagy L.G."/>
            <person name="Floudas D."/>
            <person name="Copeland A."/>
            <person name="Barry K.W."/>
            <person name="Cichocki N."/>
            <person name="Veneault-Fourrey C."/>
            <person name="LaButti K."/>
            <person name="Lindquist E.A."/>
            <person name="Lipzen A."/>
            <person name="Lundell T."/>
            <person name="Morin E."/>
            <person name="Murat C."/>
            <person name="Sun H."/>
            <person name="Tunlid A."/>
            <person name="Henrissat B."/>
            <person name="Grigoriev I.V."/>
            <person name="Hibbett D.S."/>
            <person name="Martin F."/>
            <person name="Nordberg H.P."/>
            <person name="Cantor M.N."/>
            <person name="Hua S.X."/>
        </authorList>
    </citation>
    <scope>NUCLEOTIDE SEQUENCE [LARGE SCALE GENOMIC DNA]</scope>
    <source>
        <strain evidence="6 7">MUT 4182</strain>
    </source>
</reference>
<dbReference type="InterPro" id="IPR028143">
    <property type="entry name" value="Get2/sif1"/>
</dbReference>
<keyword evidence="3 5" id="KW-0472">Membrane</keyword>
<keyword evidence="7" id="KW-1185">Reference proteome</keyword>
<gene>
    <name evidence="6" type="ORF">M407DRAFT_241884</name>
</gene>
<keyword evidence="1 5" id="KW-0812">Transmembrane</keyword>
<dbReference type="Proteomes" id="UP000054248">
    <property type="component" value="Unassembled WGS sequence"/>
</dbReference>
<evidence type="ECO:0000313" key="7">
    <source>
        <dbReference type="Proteomes" id="UP000054248"/>
    </source>
</evidence>
<keyword evidence="2 5" id="KW-1133">Transmembrane helix</keyword>
<evidence type="ECO:0000256" key="1">
    <source>
        <dbReference type="ARBA" id="ARBA00022692"/>
    </source>
</evidence>
<feature type="region of interest" description="Disordered" evidence="4">
    <location>
        <begin position="19"/>
        <end position="100"/>
    </location>
</feature>
<evidence type="ECO:0000256" key="4">
    <source>
        <dbReference type="SAM" id="MobiDB-lite"/>
    </source>
</evidence>
<evidence type="ECO:0000256" key="2">
    <source>
        <dbReference type="ARBA" id="ARBA00022989"/>
    </source>
</evidence>
<dbReference type="EMBL" id="KN822965">
    <property type="protein sequence ID" value="KIO31176.1"/>
    <property type="molecule type" value="Genomic_DNA"/>
</dbReference>
<evidence type="ECO:0000256" key="3">
    <source>
        <dbReference type="ARBA" id="ARBA00023136"/>
    </source>
</evidence>
<evidence type="ECO:0008006" key="8">
    <source>
        <dbReference type="Google" id="ProtNLM"/>
    </source>
</evidence>
<name>A0A0C3QR78_9AGAM</name>
<reference evidence="7" key="2">
    <citation type="submission" date="2015-01" db="EMBL/GenBank/DDBJ databases">
        <title>Evolutionary Origins and Diversification of the Mycorrhizal Mutualists.</title>
        <authorList>
            <consortium name="DOE Joint Genome Institute"/>
            <consortium name="Mycorrhizal Genomics Consortium"/>
            <person name="Kohler A."/>
            <person name="Kuo A."/>
            <person name="Nagy L.G."/>
            <person name="Floudas D."/>
            <person name="Copeland A."/>
            <person name="Barry K.W."/>
            <person name="Cichocki N."/>
            <person name="Veneault-Fourrey C."/>
            <person name="LaButti K."/>
            <person name="Lindquist E.A."/>
            <person name="Lipzen A."/>
            <person name="Lundell T."/>
            <person name="Morin E."/>
            <person name="Murat C."/>
            <person name="Riley R."/>
            <person name="Ohm R."/>
            <person name="Sun H."/>
            <person name="Tunlid A."/>
            <person name="Henrissat B."/>
            <person name="Grigoriev I.V."/>
            <person name="Hibbett D.S."/>
            <person name="Martin F."/>
        </authorList>
    </citation>
    <scope>NUCLEOTIDE SEQUENCE [LARGE SCALE GENOMIC DNA]</scope>
    <source>
        <strain evidence="7">MUT 4182</strain>
    </source>
</reference>
<dbReference type="STRING" id="1051891.A0A0C3QR78"/>
<accession>A0A0C3QR78</accession>
<dbReference type="HOGENOM" id="CLU_060585_0_0_1"/>
<dbReference type="GO" id="GO:0006890">
    <property type="term" value="P:retrograde vesicle-mediated transport, Golgi to endoplasmic reticulum"/>
    <property type="evidence" value="ECO:0007669"/>
    <property type="project" value="TreeGrafter"/>
</dbReference>
<organism evidence="6 7">
    <name type="scientific">Tulasnella calospora MUT 4182</name>
    <dbReference type="NCBI Taxonomy" id="1051891"/>
    <lineage>
        <taxon>Eukaryota</taxon>
        <taxon>Fungi</taxon>
        <taxon>Dikarya</taxon>
        <taxon>Basidiomycota</taxon>
        <taxon>Agaricomycotina</taxon>
        <taxon>Agaricomycetes</taxon>
        <taxon>Cantharellales</taxon>
        <taxon>Tulasnellaceae</taxon>
        <taxon>Tulasnella</taxon>
    </lineage>
</organism>
<dbReference type="PANTHER" id="PTHR28263">
    <property type="entry name" value="GOLGI TO ER TRAFFIC PROTEIN 2"/>
    <property type="match status" value="1"/>
</dbReference>